<dbReference type="Proteomes" id="UP001210211">
    <property type="component" value="Unassembled WGS sequence"/>
</dbReference>
<dbReference type="PANTHER" id="PTHR31170:SF25">
    <property type="entry name" value="BNAA09G04570D PROTEIN"/>
    <property type="match status" value="1"/>
</dbReference>
<proteinExistence type="predicted"/>
<reference evidence="1 2" key="1">
    <citation type="journal article" date="2022" name="Cell">
        <title>Repeat-based holocentromeres influence genome architecture and karyotype evolution.</title>
        <authorList>
            <person name="Hofstatter P.G."/>
            <person name="Thangavel G."/>
            <person name="Lux T."/>
            <person name="Neumann P."/>
            <person name="Vondrak T."/>
            <person name="Novak P."/>
            <person name="Zhang M."/>
            <person name="Costa L."/>
            <person name="Castellani M."/>
            <person name="Scott A."/>
            <person name="Toegelov H."/>
            <person name="Fuchs J."/>
            <person name="Mata-Sucre Y."/>
            <person name="Dias Y."/>
            <person name="Vanzela A.L.L."/>
            <person name="Huettel B."/>
            <person name="Almeida C.C.S."/>
            <person name="Simkova H."/>
            <person name="Souza G."/>
            <person name="Pedrosa-Harand A."/>
            <person name="Macas J."/>
            <person name="Mayer K.F.X."/>
            <person name="Houben A."/>
            <person name="Marques A."/>
        </authorList>
    </citation>
    <scope>NUCLEOTIDE SEQUENCE [LARGE SCALE GENOMIC DNA]</scope>
    <source>
        <strain evidence="1">RhyTen1mFocal</strain>
    </source>
</reference>
<accession>A0AAD5ZD93</accession>
<evidence type="ECO:0000313" key="1">
    <source>
        <dbReference type="EMBL" id="KAJ3691408.1"/>
    </source>
</evidence>
<keyword evidence="2" id="KW-1185">Reference proteome</keyword>
<name>A0AAD5ZD93_9POAL</name>
<evidence type="ECO:0000313" key="2">
    <source>
        <dbReference type="Proteomes" id="UP001210211"/>
    </source>
</evidence>
<organism evidence="1 2">
    <name type="scientific">Rhynchospora tenuis</name>
    <dbReference type="NCBI Taxonomy" id="198213"/>
    <lineage>
        <taxon>Eukaryota</taxon>
        <taxon>Viridiplantae</taxon>
        <taxon>Streptophyta</taxon>
        <taxon>Embryophyta</taxon>
        <taxon>Tracheophyta</taxon>
        <taxon>Spermatophyta</taxon>
        <taxon>Magnoliopsida</taxon>
        <taxon>Liliopsida</taxon>
        <taxon>Poales</taxon>
        <taxon>Cyperaceae</taxon>
        <taxon>Cyperoideae</taxon>
        <taxon>Rhynchosporeae</taxon>
        <taxon>Rhynchospora</taxon>
    </lineage>
</organism>
<dbReference type="Pfam" id="PF03140">
    <property type="entry name" value="DUF247"/>
    <property type="match status" value="1"/>
</dbReference>
<dbReference type="EMBL" id="JAMRDG010000002">
    <property type="protein sequence ID" value="KAJ3691408.1"/>
    <property type="molecule type" value="Genomic_DNA"/>
</dbReference>
<comment type="caution">
    <text evidence="1">The sequence shown here is derived from an EMBL/GenBank/DDBJ whole genome shotgun (WGS) entry which is preliminary data.</text>
</comment>
<dbReference type="AlphaFoldDB" id="A0AAD5ZD93"/>
<dbReference type="PANTHER" id="PTHR31170">
    <property type="entry name" value="BNAC04G53230D PROTEIN"/>
    <property type="match status" value="1"/>
</dbReference>
<protein>
    <submittedName>
        <fullName evidence="1">Uncharacterized protein</fullName>
    </submittedName>
</protein>
<dbReference type="InterPro" id="IPR004158">
    <property type="entry name" value="DUF247_pln"/>
</dbReference>
<sequence>MAASLARKLQNVKLNPTLSSVYRVDETRLRREGLEEEFTPTKIGIGVFHGDLVSKYQPLKLACFKRFVDRSEKPIDYYWDRLKEIEISIRNFYSPLPKDIDSDELIESMLIDGSFLIELFRGYNDPHNYVIPYHYFGLVRNDLLKVENQIPFPILELLFQLQEGCSTDSRIELVNLCVLYFRARIPTTLKGNFEIHDHKHVLHLYHQIFTADSFIQISSLPFTLLELLESPQPMTIPSATQLKHHGIQFQTSSKSNTMCVEFKYGTLTLPVIDMNGFNRAVIANLVAYEEMDEPLTQPVTHLCSLLNSLMPSESDAALLCKKGIVVNALGNETDVVQFFTNLCANLDTNLEEGYLCPIVYKVNKHYNSKFRKWAAKAKRDLSSQLLTDRISTATERLQSLLQGVLPIPH</sequence>
<gene>
    <name evidence="1" type="ORF">LUZ61_020572</name>
</gene>